<feature type="region of interest" description="Disordered" evidence="1">
    <location>
        <begin position="56"/>
        <end position="75"/>
    </location>
</feature>
<feature type="non-terminal residue" evidence="2">
    <location>
        <position position="1"/>
    </location>
</feature>
<protein>
    <submittedName>
        <fullName evidence="2">Uncharacterized protein</fullName>
    </submittedName>
</protein>
<gene>
    <name evidence="2" type="ORF">EJD97_004854</name>
</gene>
<evidence type="ECO:0000313" key="2">
    <source>
        <dbReference type="EMBL" id="TMW82791.1"/>
    </source>
</evidence>
<proteinExistence type="predicted"/>
<feature type="non-terminal residue" evidence="2">
    <location>
        <position position="75"/>
    </location>
</feature>
<organism evidence="2">
    <name type="scientific">Solanum chilense</name>
    <name type="common">Tomato</name>
    <name type="synonym">Lycopersicon chilense</name>
    <dbReference type="NCBI Taxonomy" id="4083"/>
    <lineage>
        <taxon>Eukaryota</taxon>
        <taxon>Viridiplantae</taxon>
        <taxon>Streptophyta</taxon>
        <taxon>Embryophyta</taxon>
        <taxon>Tracheophyta</taxon>
        <taxon>Spermatophyta</taxon>
        <taxon>Magnoliopsida</taxon>
        <taxon>eudicotyledons</taxon>
        <taxon>Gunneridae</taxon>
        <taxon>Pentapetalae</taxon>
        <taxon>asterids</taxon>
        <taxon>lamiids</taxon>
        <taxon>Solanales</taxon>
        <taxon>Solanaceae</taxon>
        <taxon>Solanoideae</taxon>
        <taxon>Solaneae</taxon>
        <taxon>Solanum</taxon>
        <taxon>Solanum subgen. Lycopersicon</taxon>
    </lineage>
</organism>
<feature type="compositionally biased region" description="Polar residues" evidence="1">
    <location>
        <begin position="56"/>
        <end position="67"/>
    </location>
</feature>
<evidence type="ECO:0000256" key="1">
    <source>
        <dbReference type="SAM" id="MobiDB-lite"/>
    </source>
</evidence>
<reference evidence="2" key="1">
    <citation type="submission" date="2019-05" db="EMBL/GenBank/DDBJ databases">
        <title>The de novo reference genome and transcriptome assemblies of the wild tomato species Solanum chilense.</title>
        <authorList>
            <person name="Stam R."/>
            <person name="Nosenko T."/>
            <person name="Hoerger A.C."/>
            <person name="Stephan W."/>
            <person name="Seidel M.A."/>
            <person name="Kuhn J.M.M."/>
            <person name="Haberer G."/>
            <person name="Tellier A."/>
        </authorList>
    </citation>
    <scope>NUCLEOTIDE SEQUENCE</scope>
    <source>
        <tissue evidence="2">Mature leaves</tissue>
    </source>
</reference>
<dbReference type="EMBL" id="RXGB01017000">
    <property type="protein sequence ID" value="TMW82791.1"/>
    <property type="molecule type" value="Genomic_DNA"/>
</dbReference>
<name>A0A6N2ANM4_SOLCI</name>
<sequence length="75" mass="8556">HSRGHKTLQQTFIKLVKATTSTSIVLRRSDQRNSSWRSTYNDETLFDVSEIDNISRRSTSSKNSGNTLLKALESR</sequence>
<dbReference type="AlphaFoldDB" id="A0A6N2ANM4"/>
<accession>A0A6N2ANM4</accession>
<comment type="caution">
    <text evidence="2">The sequence shown here is derived from an EMBL/GenBank/DDBJ whole genome shotgun (WGS) entry which is preliminary data.</text>
</comment>